<dbReference type="InterPro" id="IPR054232">
    <property type="entry name" value="DUF6957"/>
</dbReference>
<dbReference type="EMBL" id="CABVIC010000001">
    <property type="protein sequence ID" value="VVO62128.1"/>
    <property type="molecule type" value="Genomic_DNA"/>
</dbReference>
<gene>
    <name evidence="2" type="ORF">PS847_00854</name>
</gene>
<name>A0A5E7HE57_PSEFL</name>
<accession>A0A5E7HE57</accession>
<evidence type="ECO:0000259" key="1">
    <source>
        <dbReference type="Pfam" id="PF22275"/>
    </source>
</evidence>
<feature type="domain" description="DUF6957" evidence="1">
    <location>
        <begin position="19"/>
        <end position="129"/>
    </location>
</feature>
<evidence type="ECO:0000313" key="3">
    <source>
        <dbReference type="Proteomes" id="UP000326067"/>
    </source>
</evidence>
<protein>
    <recommendedName>
        <fullName evidence="1">DUF6957 domain-containing protein</fullName>
    </recommendedName>
</protein>
<dbReference type="Proteomes" id="UP000326067">
    <property type="component" value="Unassembled WGS sequence"/>
</dbReference>
<proteinExistence type="predicted"/>
<dbReference type="Pfam" id="PF22275">
    <property type="entry name" value="DUF6957"/>
    <property type="match status" value="1"/>
</dbReference>
<organism evidence="2 3">
    <name type="scientific">Pseudomonas fluorescens</name>
    <dbReference type="NCBI Taxonomy" id="294"/>
    <lineage>
        <taxon>Bacteria</taxon>
        <taxon>Pseudomonadati</taxon>
        <taxon>Pseudomonadota</taxon>
        <taxon>Gammaproteobacteria</taxon>
        <taxon>Pseudomonadales</taxon>
        <taxon>Pseudomonadaceae</taxon>
        <taxon>Pseudomonas</taxon>
    </lineage>
</organism>
<reference evidence="2 3" key="1">
    <citation type="submission" date="2019-09" db="EMBL/GenBank/DDBJ databases">
        <authorList>
            <person name="Chandra G."/>
            <person name="Truman W A."/>
        </authorList>
    </citation>
    <scope>NUCLEOTIDE SEQUENCE [LARGE SCALE GENOMIC DNA]</scope>
    <source>
        <strain evidence="2">PS847</strain>
    </source>
</reference>
<evidence type="ECO:0000313" key="2">
    <source>
        <dbReference type="EMBL" id="VVO62128.1"/>
    </source>
</evidence>
<dbReference type="AlphaFoldDB" id="A0A5E7HE57"/>
<dbReference type="RefSeq" id="WP_150635254.1">
    <property type="nucleotide sequence ID" value="NZ_CABVIC010000001.1"/>
</dbReference>
<sequence length="131" mass="14562">MASADGNELLNDDHTFIDGVSRSLDEARALVSERFPRKAYCLVEQWILFQADVSADDLAKIHAAGHLPLVVFAHRVIEDSRGRFQPGDWVRSSMCTSFDGSLLAETNNTVYVLVGPGRRQTASLKTIFSFF</sequence>